<dbReference type="OrthoDB" id="3658469at2759"/>
<gene>
    <name evidence="1" type="ORF">B0J11DRAFT_261626</name>
</gene>
<evidence type="ECO:0000313" key="1">
    <source>
        <dbReference type="EMBL" id="KAH7130799.1"/>
    </source>
</evidence>
<dbReference type="AlphaFoldDB" id="A0A9P9E529"/>
<sequence>MAHSSSPVPQPTATTFIVWTRAAALEGRERKRLEAEQILSATISNTHKAHDHALPPQDLCHQLCHNLFRLPRELRDEVYSYFVDKDLESNVEKLLKYELGTRAFQISDAARPIWDPPHYITAAYVGEDVAAEILHAIYRKHFFDSELWIDAEGVLGQFMKADLFNIQLTPDAFIRKLRLSWQSENLDRGLLEALRELGKLHQTANSTVLVQIPCRTRLNLLIAMIHRVRDDVRRFTQICARIEVRWTFENGFVDLTKILLQEECAEDLWEVISAEKKEKGLEGACWAPCTLELEVKSD</sequence>
<reference evidence="1" key="1">
    <citation type="journal article" date="2021" name="Nat. Commun.">
        <title>Genetic determinants of endophytism in the Arabidopsis root mycobiome.</title>
        <authorList>
            <person name="Mesny F."/>
            <person name="Miyauchi S."/>
            <person name="Thiergart T."/>
            <person name="Pickel B."/>
            <person name="Atanasova L."/>
            <person name="Karlsson M."/>
            <person name="Huettel B."/>
            <person name="Barry K.W."/>
            <person name="Haridas S."/>
            <person name="Chen C."/>
            <person name="Bauer D."/>
            <person name="Andreopoulos W."/>
            <person name="Pangilinan J."/>
            <person name="LaButti K."/>
            <person name="Riley R."/>
            <person name="Lipzen A."/>
            <person name="Clum A."/>
            <person name="Drula E."/>
            <person name="Henrissat B."/>
            <person name="Kohler A."/>
            <person name="Grigoriev I.V."/>
            <person name="Martin F.M."/>
            <person name="Hacquard S."/>
        </authorList>
    </citation>
    <scope>NUCLEOTIDE SEQUENCE</scope>
    <source>
        <strain evidence="1">MPI-CAGE-CH-0243</strain>
    </source>
</reference>
<protein>
    <submittedName>
        <fullName evidence="1">Uncharacterized protein</fullName>
    </submittedName>
</protein>
<comment type="caution">
    <text evidence="1">The sequence shown here is derived from an EMBL/GenBank/DDBJ whole genome shotgun (WGS) entry which is preliminary data.</text>
</comment>
<organism evidence="1 2">
    <name type="scientific">Dendryphion nanum</name>
    <dbReference type="NCBI Taxonomy" id="256645"/>
    <lineage>
        <taxon>Eukaryota</taxon>
        <taxon>Fungi</taxon>
        <taxon>Dikarya</taxon>
        <taxon>Ascomycota</taxon>
        <taxon>Pezizomycotina</taxon>
        <taxon>Dothideomycetes</taxon>
        <taxon>Pleosporomycetidae</taxon>
        <taxon>Pleosporales</taxon>
        <taxon>Torulaceae</taxon>
        <taxon>Dendryphion</taxon>
    </lineage>
</organism>
<proteinExistence type="predicted"/>
<accession>A0A9P9E529</accession>
<dbReference type="EMBL" id="JAGMWT010000004">
    <property type="protein sequence ID" value="KAH7130799.1"/>
    <property type="molecule type" value="Genomic_DNA"/>
</dbReference>
<name>A0A9P9E529_9PLEO</name>
<dbReference type="Proteomes" id="UP000700596">
    <property type="component" value="Unassembled WGS sequence"/>
</dbReference>
<keyword evidence="2" id="KW-1185">Reference proteome</keyword>
<evidence type="ECO:0000313" key="2">
    <source>
        <dbReference type="Proteomes" id="UP000700596"/>
    </source>
</evidence>